<dbReference type="EMBL" id="JACEIK010001061">
    <property type="protein sequence ID" value="MCD7465576.1"/>
    <property type="molecule type" value="Genomic_DNA"/>
</dbReference>
<organism evidence="1 2">
    <name type="scientific">Datura stramonium</name>
    <name type="common">Jimsonweed</name>
    <name type="synonym">Common thornapple</name>
    <dbReference type="NCBI Taxonomy" id="4076"/>
    <lineage>
        <taxon>Eukaryota</taxon>
        <taxon>Viridiplantae</taxon>
        <taxon>Streptophyta</taxon>
        <taxon>Embryophyta</taxon>
        <taxon>Tracheophyta</taxon>
        <taxon>Spermatophyta</taxon>
        <taxon>Magnoliopsida</taxon>
        <taxon>eudicotyledons</taxon>
        <taxon>Gunneridae</taxon>
        <taxon>Pentapetalae</taxon>
        <taxon>asterids</taxon>
        <taxon>lamiids</taxon>
        <taxon>Solanales</taxon>
        <taxon>Solanaceae</taxon>
        <taxon>Solanoideae</taxon>
        <taxon>Datureae</taxon>
        <taxon>Datura</taxon>
    </lineage>
</organism>
<name>A0ABS8T3C6_DATST</name>
<evidence type="ECO:0000313" key="1">
    <source>
        <dbReference type="EMBL" id="MCD7465576.1"/>
    </source>
</evidence>
<dbReference type="Proteomes" id="UP000823775">
    <property type="component" value="Unassembled WGS sequence"/>
</dbReference>
<sequence length="120" mass="13235">MAKPQQKQEESRKNIPSKKQVELLIFKTDFLSIERIPGVQQERLGNSCFGGEKTANSCQSGQSWEQLTYVKTLEPGSDTLGMCCAIRCGSLESEAGSDTLGLHRAIHFGSLGPRCEVWCL</sequence>
<comment type="caution">
    <text evidence="1">The sequence shown here is derived from an EMBL/GenBank/DDBJ whole genome shotgun (WGS) entry which is preliminary data.</text>
</comment>
<reference evidence="1 2" key="1">
    <citation type="journal article" date="2021" name="BMC Genomics">
        <title>Datura genome reveals duplications of psychoactive alkaloid biosynthetic genes and high mutation rate following tissue culture.</title>
        <authorList>
            <person name="Rajewski A."/>
            <person name="Carter-House D."/>
            <person name="Stajich J."/>
            <person name="Litt A."/>
        </authorList>
    </citation>
    <scope>NUCLEOTIDE SEQUENCE [LARGE SCALE GENOMIC DNA]</scope>
    <source>
        <strain evidence="1">AR-01</strain>
    </source>
</reference>
<protein>
    <submittedName>
        <fullName evidence="1">Uncharacterized protein</fullName>
    </submittedName>
</protein>
<keyword evidence="2" id="KW-1185">Reference proteome</keyword>
<gene>
    <name evidence="1" type="ORF">HAX54_001577</name>
</gene>
<accession>A0ABS8T3C6</accession>
<evidence type="ECO:0000313" key="2">
    <source>
        <dbReference type="Proteomes" id="UP000823775"/>
    </source>
</evidence>
<feature type="non-terminal residue" evidence="1">
    <location>
        <position position="120"/>
    </location>
</feature>
<proteinExistence type="predicted"/>